<keyword evidence="1" id="KW-0472">Membrane</keyword>
<keyword evidence="1" id="KW-0812">Transmembrane</keyword>
<protein>
    <submittedName>
        <fullName evidence="2">Uncharacterized protein</fullName>
    </submittedName>
</protein>
<feature type="transmembrane region" description="Helical" evidence="1">
    <location>
        <begin position="21"/>
        <end position="42"/>
    </location>
</feature>
<proteinExistence type="predicted"/>
<accession>A0AAW4FNL7</accession>
<evidence type="ECO:0000256" key="1">
    <source>
        <dbReference type="SAM" id="Phobius"/>
    </source>
</evidence>
<dbReference type="AlphaFoldDB" id="A0AAW4FNL7"/>
<evidence type="ECO:0000313" key="2">
    <source>
        <dbReference type="EMBL" id="MBM3092225.1"/>
    </source>
</evidence>
<keyword evidence="1" id="KW-1133">Transmembrane helix</keyword>
<dbReference type="Proteomes" id="UP000744980">
    <property type="component" value="Unassembled WGS sequence"/>
</dbReference>
<evidence type="ECO:0000313" key="3">
    <source>
        <dbReference type="Proteomes" id="UP000744980"/>
    </source>
</evidence>
<dbReference type="EMBL" id="WXFA01000008">
    <property type="protein sequence ID" value="MBM3092225.1"/>
    <property type="molecule type" value="Genomic_DNA"/>
</dbReference>
<feature type="transmembrane region" description="Helical" evidence="1">
    <location>
        <begin position="54"/>
        <end position="78"/>
    </location>
</feature>
<reference evidence="2 3" key="1">
    <citation type="submission" date="2020-01" db="EMBL/GenBank/DDBJ databases">
        <title>Draft genome assembly of Ensifer adhaerens T173.</title>
        <authorList>
            <person name="Craig J.E."/>
            <person name="Stinchcombe J.R."/>
        </authorList>
    </citation>
    <scope>NUCLEOTIDE SEQUENCE [LARGE SCALE GENOMIC DNA]</scope>
    <source>
        <strain evidence="2 3">T173</strain>
    </source>
</reference>
<organism evidence="2 3">
    <name type="scientific">Ensifer canadensis</name>
    <dbReference type="NCBI Taxonomy" id="555315"/>
    <lineage>
        <taxon>Bacteria</taxon>
        <taxon>Pseudomonadati</taxon>
        <taxon>Pseudomonadota</taxon>
        <taxon>Alphaproteobacteria</taxon>
        <taxon>Hyphomicrobiales</taxon>
        <taxon>Rhizobiaceae</taxon>
        <taxon>Sinorhizobium/Ensifer group</taxon>
        <taxon>Ensifer</taxon>
    </lineage>
</organism>
<comment type="caution">
    <text evidence="2">The sequence shown here is derived from an EMBL/GenBank/DDBJ whole genome shotgun (WGS) entry which is preliminary data.</text>
</comment>
<keyword evidence="3" id="KW-1185">Reference proteome</keyword>
<feature type="transmembrane region" description="Helical" evidence="1">
    <location>
        <begin position="109"/>
        <end position="136"/>
    </location>
</feature>
<name>A0AAW4FNL7_9HYPH</name>
<dbReference type="RefSeq" id="WP_203528207.1">
    <property type="nucleotide sequence ID" value="NZ_CP083370.1"/>
</dbReference>
<sequence>MSINFDDETRNSLDGSAQATLISGVCNSILLFCGLLIAGTFTVVTSSRFNFDNIVLVAALACVFGLSFSAGIVALIGIMKAHNLARRAERYRLGLDAGRWRIDSARRHSVLLSVAAFYLTIGASLAAFVVVVMYLFQRELPEPSQFKGITIIKSAGKTTITIGKALETIQLVHDGRVCKTVVPIDNGQVTIDSAC</sequence>
<gene>
    <name evidence="2" type="ORF">GFB56_15575</name>
</gene>